<protein>
    <submittedName>
        <fullName evidence="1">Uncharacterized protein</fullName>
    </submittedName>
</protein>
<dbReference type="EMBL" id="BARV01020824">
    <property type="protein sequence ID" value="GAI18518.1"/>
    <property type="molecule type" value="Genomic_DNA"/>
</dbReference>
<comment type="caution">
    <text evidence="1">The sequence shown here is derived from an EMBL/GenBank/DDBJ whole genome shotgun (WGS) entry which is preliminary data.</text>
</comment>
<gene>
    <name evidence="1" type="ORF">S06H3_34655</name>
</gene>
<reference evidence="1" key="1">
    <citation type="journal article" date="2014" name="Front. Microbiol.">
        <title>High frequency of phylogenetically diverse reductive dehalogenase-homologous genes in deep subseafloor sedimentary metagenomes.</title>
        <authorList>
            <person name="Kawai M."/>
            <person name="Futagami T."/>
            <person name="Toyoda A."/>
            <person name="Takaki Y."/>
            <person name="Nishi S."/>
            <person name="Hori S."/>
            <person name="Arai W."/>
            <person name="Tsubouchi T."/>
            <person name="Morono Y."/>
            <person name="Uchiyama I."/>
            <person name="Ito T."/>
            <person name="Fujiyama A."/>
            <person name="Inagaki F."/>
            <person name="Takami H."/>
        </authorList>
    </citation>
    <scope>NUCLEOTIDE SEQUENCE</scope>
    <source>
        <strain evidence="1">Expedition CK06-06</strain>
    </source>
</reference>
<organism evidence="1">
    <name type="scientific">marine sediment metagenome</name>
    <dbReference type="NCBI Taxonomy" id="412755"/>
    <lineage>
        <taxon>unclassified sequences</taxon>
        <taxon>metagenomes</taxon>
        <taxon>ecological metagenomes</taxon>
    </lineage>
</organism>
<proteinExistence type="predicted"/>
<feature type="non-terminal residue" evidence="1">
    <location>
        <position position="1"/>
    </location>
</feature>
<name>X1LHF3_9ZZZZ</name>
<evidence type="ECO:0000313" key="1">
    <source>
        <dbReference type="EMBL" id="GAI18518.1"/>
    </source>
</evidence>
<accession>X1LHF3</accession>
<sequence length="39" mass="4248">ISLKKESVPFWLGPEGLRAIPAGIVQAVRITMLVSELEV</sequence>
<dbReference type="AlphaFoldDB" id="X1LHF3"/>